<feature type="domain" description="PARP catalytic" evidence="2">
    <location>
        <begin position="70"/>
        <end position="196"/>
    </location>
</feature>
<dbReference type="OrthoDB" id="411019at2759"/>
<keyword evidence="1" id="KW-1133">Transmembrane helix</keyword>
<dbReference type="EMBL" id="CAJPWZ010002971">
    <property type="protein sequence ID" value="CAG2249493.1"/>
    <property type="molecule type" value="Genomic_DNA"/>
</dbReference>
<dbReference type="Gene3D" id="3.90.228.10">
    <property type="match status" value="1"/>
</dbReference>
<dbReference type="SUPFAM" id="SSF56399">
    <property type="entry name" value="ADP-ribosylation"/>
    <property type="match status" value="1"/>
</dbReference>
<dbReference type="Proteomes" id="UP000683360">
    <property type="component" value="Unassembled WGS sequence"/>
</dbReference>
<dbReference type="PANTHER" id="PTHR45740:SF2">
    <property type="entry name" value="POLY [ADP-RIBOSE] POLYMERASE"/>
    <property type="match status" value="1"/>
</dbReference>
<dbReference type="InterPro" id="IPR012317">
    <property type="entry name" value="Poly(ADP-ribose)pol_cat_dom"/>
</dbReference>
<dbReference type="PANTHER" id="PTHR45740">
    <property type="entry name" value="POLY [ADP-RIBOSE] POLYMERASE"/>
    <property type="match status" value="1"/>
</dbReference>
<dbReference type="Pfam" id="PF00644">
    <property type="entry name" value="PARP"/>
    <property type="match status" value="1"/>
</dbReference>
<dbReference type="AlphaFoldDB" id="A0A8S3V3Q0"/>
<organism evidence="3 4">
    <name type="scientific">Mytilus edulis</name>
    <name type="common">Blue mussel</name>
    <dbReference type="NCBI Taxonomy" id="6550"/>
    <lineage>
        <taxon>Eukaryota</taxon>
        <taxon>Metazoa</taxon>
        <taxon>Spiralia</taxon>
        <taxon>Lophotrochozoa</taxon>
        <taxon>Mollusca</taxon>
        <taxon>Bivalvia</taxon>
        <taxon>Autobranchia</taxon>
        <taxon>Pteriomorphia</taxon>
        <taxon>Mytilida</taxon>
        <taxon>Mytiloidea</taxon>
        <taxon>Mytilidae</taxon>
        <taxon>Mytilinae</taxon>
        <taxon>Mytilus</taxon>
    </lineage>
</organism>
<evidence type="ECO:0000256" key="1">
    <source>
        <dbReference type="SAM" id="Phobius"/>
    </source>
</evidence>
<feature type="transmembrane region" description="Helical" evidence="1">
    <location>
        <begin position="20"/>
        <end position="38"/>
    </location>
</feature>
<dbReference type="GO" id="GO:0003950">
    <property type="term" value="F:NAD+ poly-ADP-ribosyltransferase activity"/>
    <property type="evidence" value="ECO:0007669"/>
    <property type="project" value="InterPro"/>
</dbReference>
<keyword evidence="1" id="KW-0812">Transmembrane</keyword>
<evidence type="ECO:0000313" key="4">
    <source>
        <dbReference type="Proteomes" id="UP000683360"/>
    </source>
</evidence>
<keyword evidence="1" id="KW-0472">Membrane</keyword>
<keyword evidence="4" id="KW-1185">Reference proteome</keyword>
<sequence>MEIGIDNFFEFPLRVRLTTAIIPVGLIFLIGGLGSPSWSRSELSQLGLWKSCSISDIFTCCNNLPGGSPGTPEAKVSDIAHDGLDGRLAGNGMFGRGIYVAECPTKSDHYTGTDMTNLKMIVVRMLLGEIYVTNVPYSFQKPPCKQCIPGHLGSCDKSADKQGTFDSVMAAINGKHREFITYEQNSCSSYPEYIITYNRE</sequence>
<gene>
    <name evidence="3" type="ORF">MEDL_61246</name>
</gene>
<protein>
    <recommendedName>
        <fullName evidence="2">PARP catalytic domain-containing protein</fullName>
    </recommendedName>
</protein>
<comment type="caution">
    <text evidence="3">The sequence shown here is derived from an EMBL/GenBank/DDBJ whole genome shotgun (WGS) entry which is preliminary data.</text>
</comment>
<accession>A0A8S3V3Q0</accession>
<dbReference type="InterPro" id="IPR051712">
    <property type="entry name" value="ARTD-AVP"/>
</dbReference>
<evidence type="ECO:0000259" key="2">
    <source>
        <dbReference type="Pfam" id="PF00644"/>
    </source>
</evidence>
<reference evidence="3" key="1">
    <citation type="submission" date="2021-03" db="EMBL/GenBank/DDBJ databases">
        <authorList>
            <person name="Bekaert M."/>
        </authorList>
    </citation>
    <scope>NUCLEOTIDE SEQUENCE</scope>
</reference>
<evidence type="ECO:0000313" key="3">
    <source>
        <dbReference type="EMBL" id="CAG2249493.1"/>
    </source>
</evidence>
<dbReference type="GO" id="GO:1990404">
    <property type="term" value="F:NAD+-protein mono-ADP-ribosyltransferase activity"/>
    <property type="evidence" value="ECO:0007669"/>
    <property type="project" value="TreeGrafter"/>
</dbReference>
<dbReference type="GO" id="GO:0005634">
    <property type="term" value="C:nucleus"/>
    <property type="evidence" value="ECO:0007669"/>
    <property type="project" value="TreeGrafter"/>
</dbReference>
<proteinExistence type="predicted"/>
<name>A0A8S3V3Q0_MYTED</name>